<protein>
    <submittedName>
        <fullName evidence="3">Uncharacterized protein</fullName>
    </submittedName>
</protein>
<proteinExistence type="predicted"/>
<accession>S2JWJ6</accession>
<gene>
    <name evidence="3" type="ORF">HMPREF1544_05998</name>
</gene>
<sequence>MQVKVFAYLLLVAIFFVATQGAPSTTGAESPESGSELTSASSATTPQVPKDTLKKNGKGNKKGLLGLGILGLRKK</sequence>
<evidence type="ECO:0000256" key="1">
    <source>
        <dbReference type="SAM" id="MobiDB-lite"/>
    </source>
</evidence>
<name>S2JWJ6_MUCC1</name>
<dbReference type="AlphaFoldDB" id="S2JWJ6"/>
<evidence type="ECO:0000256" key="2">
    <source>
        <dbReference type="SAM" id="SignalP"/>
    </source>
</evidence>
<dbReference type="VEuPathDB" id="FungiDB:HMPREF1544_05998"/>
<feature type="compositionally biased region" description="Polar residues" evidence="1">
    <location>
        <begin position="23"/>
        <end position="47"/>
    </location>
</feature>
<dbReference type="Proteomes" id="UP000014254">
    <property type="component" value="Unassembled WGS sequence"/>
</dbReference>
<dbReference type="InParanoid" id="S2JWJ6"/>
<reference evidence="4" key="1">
    <citation type="submission" date="2013-05" db="EMBL/GenBank/DDBJ databases">
        <title>The Genome sequence of Mucor circinelloides f. circinelloides 1006PhL.</title>
        <authorList>
            <consortium name="The Broad Institute Genomics Platform"/>
            <person name="Cuomo C."/>
            <person name="Earl A."/>
            <person name="Findley K."/>
            <person name="Lee S.C."/>
            <person name="Walker B."/>
            <person name="Young S."/>
            <person name="Zeng Q."/>
            <person name="Gargeya S."/>
            <person name="Fitzgerald M."/>
            <person name="Haas B."/>
            <person name="Abouelleil A."/>
            <person name="Allen A.W."/>
            <person name="Alvarado L."/>
            <person name="Arachchi H.M."/>
            <person name="Berlin A.M."/>
            <person name="Chapman S.B."/>
            <person name="Gainer-Dewar J."/>
            <person name="Goldberg J."/>
            <person name="Griggs A."/>
            <person name="Gujja S."/>
            <person name="Hansen M."/>
            <person name="Howarth C."/>
            <person name="Imamovic A."/>
            <person name="Ireland A."/>
            <person name="Larimer J."/>
            <person name="McCowan C."/>
            <person name="Murphy C."/>
            <person name="Pearson M."/>
            <person name="Poon T.W."/>
            <person name="Priest M."/>
            <person name="Roberts A."/>
            <person name="Saif S."/>
            <person name="Shea T."/>
            <person name="Sisk P."/>
            <person name="Sykes S."/>
            <person name="Wortman J."/>
            <person name="Nusbaum C."/>
            <person name="Birren B."/>
        </authorList>
    </citation>
    <scope>NUCLEOTIDE SEQUENCE [LARGE SCALE GENOMIC DNA]</scope>
    <source>
        <strain evidence="4">1006PhL</strain>
    </source>
</reference>
<keyword evidence="2" id="KW-0732">Signal</keyword>
<feature type="region of interest" description="Disordered" evidence="1">
    <location>
        <begin position="23"/>
        <end position="64"/>
    </location>
</feature>
<organism evidence="3 4">
    <name type="scientific">Mucor circinelloides f. circinelloides (strain 1006PhL)</name>
    <name type="common">Mucormycosis agent</name>
    <name type="synonym">Calyptromyces circinelloides</name>
    <dbReference type="NCBI Taxonomy" id="1220926"/>
    <lineage>
        <taxon>Eukaryota</taxon>
        <taxon>Fungi</taxon>
        <taxon>Fungi incertae sedis</taxon>
        <taxon>Mucoromycota</taxon>
        <taxon>Mucoromycotina</taxon>
        <taxon>Mucoromycetes</taxon>
        <taxon>Mucorales</taxon>
        <taxon>Mucorineae</taxon>
        <taxon>Mucoraceae</taxon>
        <taxon>Mucor</taxon>
    </lineage>
</organism>
<feature type="chain" id="PRO_5004497486" evidence="2">
    <location>
        <begin position="22"/>
        <end position="75"/>
    </location>
</feature>
<dbReference type="EMBL" id="KE123973">
    <property type="protein sequence ID" value="EPB87173.1"/>
    <property type="molecule type" value="Genomic_DNA"/>
</dbReference>
<evidence type="ECO:0000313" key="4">
    <source>
        <dbReference type="Proteomes" id="UP000014254"/>
    </source>
</evidence>
<feature type="signal peptide" evidence="2">
    <location>
        <begin position="1"/>
        <end position="21"/>
    </location>
</feature>
<keyword evidence="4" id="KW-1185">Reference proteome</keyword>
<evidence type="ECO:0000313" key="3">
    <source>
        <dbReference type="EMBL" id="EPB87173.1"/>
    </source>
</evidence>